<dbReference type="EMBL" id="JABMCG010000119">
    <property type="protein sequence ID" value="NUU29085.1"/>
    <property type="molecule type" value="Genomic_DNA"/>
</dbReference>
<keyword evidence="1" id="KW-0238">DNA-binding</keyword>
<comment type="caution">
    <text evidence="3">The sequence shown here is derived from an EMBL/GenBank/DDBJ whole genome shotgun (WGS) entry which is preliminary data.</text>
</comment>
<dbReference type="Proteomes" id="UP000539146">
    <property type="component" value="Unassembled WGS sequence"/>
</dbReference>
<dbReference type="CDD" id="cd00093">
    <property type="entry name" value="HTH_XRE"/>
    <property type="match status" value="1"/>
</dbReference>
<dbReference type="Pfam" id="PF01381">
    <property type="entry name" value="HTH_3"/>
    <property type="match status" value="1"/>
</dbReference>
<dbReference type="InterPro" id="IPR013430">
    <property type="entry name" value="Toxin_antidote_HigA"/>
</dbReference>
<dbReference type="Gene3D" id="1.10.260.40">
    <property type="entry name" value="lambda repressor-like DNA-binding domains"/>
    <property type="match status" value="1"/>
</dbReference>
<gene>
    <name evidence="3" type="ORF">HP467_13355</name>
</gene>
<dbReference type="InterPro" id="IPR001387">
    <property type="entry name" value="Cro/C1-type_HTH"/>
</dbReference>
<dbReference type="NCBIfam" id="TIGR02607">
    <property type="entry name" value="antidote_HigA"/>
    <property type="match status" value="1"/>
</dbReference>
<dbReference type="PANTHER" id="PTHR36924">
    <property type="entry name" value="ANTITOXIN HIGA-1"/>
    <property type="match status" value="1"/>
</dbReference>
<name>A0A850DXC3_9MICO</name>
<dbReference type="PANTHER" id="PTHR36924:SF1">
    <property type="entry name" value="ANTITOXIN HIGA-1"/>
    <property type="match status" value="1"/>
</dbReference>
<protein>
    <submittedName>
        <fullName evidence="3">HigA family addiction module antidote protein</fullName>
    </submittedName>
</protein>
<accession>A0A850DXC3</accession>
<dbReference type="SMART" id="SM00530">
    <property type="entry name" value="HTH_XRE"/>
    <property type="match status" value="1"/>
</dbReference>
<dbReference type="RefSeq" id="WP_175326469.1">
    <property type="nucleotide sequence ID" value="NZ_BAAAWP010000001.1"/>
</dbReference>
<dbReference type="AlphaFoldDB" id="A0A850DXC3"/>
<dbReference type="GO" id="GO:0003677">
    <property type="term" value="F:DNA binding"/>
    <property type="evidence" value="ECO:0007669"/>
    <property type="project" value="UniProtKB-KW"/>
</dbReference>
<evidence type="ECO:0000313" key="4">
    <source>
        <dbReference type="Proteomes" id="UP000539146"/>
    </source>
</evidence>
<evidence type="ECO:0000259" key="2">
    <source>
        <dbReference type="PROSITE" id="PS50943"/>
    </source>
</evidence>
<reference evidence="3 4" key="1">
    <citation type="submission" date="2020-05" db="EMBL/GenBank/DDBJ databases">
        <title>Genome Sequencing of Type Strains.</title>
        <authorList>
            <person name="Lemaire J.F."/>
            <person name="Inderbitzin P."/>
            <person name="Gregorio O.A."/>
            <person name="Collins S.B."/>
            <person name="Wespe N."/>
            <person name="Knight-Connoni V."/>
        </authorList>
    </citation>
    <scope>NUCLEOTIDE SEQUENCE [LARGE SCALE GENOMIC DNA]</scope>
    <source>
        <strain evidence="3 4">DSM 20512</strain>
    </source>
</reference>
<evidence type="ECO:0000256" key="1">
    <source>
        <dbReference type="ARBA" id="ARBA00023125"/>
    </source>
</evidence>
<dbReference type="SUPFAM" id="SSF47413">
    <property type="entry name" value="lambda repressor-like DNA-binding domains"/>
    <property type="match status" value="1"/>
</dbReference>
<evidence type="ECO:0000313" key="3">
    <source>
        <dbReference type="EMBL" id="NUU29085.1"/>
    </source>
</evidence>
<organism evidence="3 4">
    <name type="scientific">Curtobacterium citreum</name>
    <dbReference type="NCBI Taxonomy" id="2036"/>
    <lineage>
        <taxon>Bacteria</taxon>
        <taxon>Bacillati</taxon>
        <taxon>Actinomycetota</taxon>
        <taxon>Actinomycetes</taxon>
        <taxon>Micrococcales</taxon>
        <taxon>Microbacteriaceae</taxon>
        <taxon>Curtobacterium</taxon>
    </lineage>
</organism>
<dbReference type="InterPro" id="IPR010982">
    <property type="entry name" value="Lambda_DNA-bd_dom_sf"/>
</dbReference>
<proteinExistence type="predicted"/>
<sequence>MSVVVRAERAPVGEFLSDELLERGWTQTEFAEILGRPIQFVSEIISGRKEITRESAAQIAAAFGDTAQYWLNLQDDYLLWRQEKDTSARERLDDVRLRARLRELAPVSALVRRGALSAGPLHKQAEEIKRLYGMRSLEEQPGQQLAAKRANVDEELTSAQLAWTALARRQAEVQATSEYSAAALRRLARKLPSITRDPEQFERLPELFAGCGVALVYVEALPGSKIDGCSFIVQATGRPAIALSGRGKRLDKVLFALLHEVAHILLGHLDGDGLIVDEQDEASYTLGGESEANDLAAEWILPKALPSPPERIRVGWVNQVAAAHTVHPIVVVGQLQNRHILDWRTALVRGAPNVDAHLRAWNDLPTKLES</sequence>
<dbReference type="PROSITE" id="PS50943">
    <property type="entry name" value="HTH_CROC1"/>
    <property type="match status" value="1"/>
</dbReference>
<feature type="domain" description="HTH cro/C1-type" evidence="2">
    <location>
        <begin position="16"/>
        <end position="70"/>
    </location>
</feature>